<evidence type="ECO:0000313" key="2">
    <source>
        <dbReference type="EMBL" id="VAW73848.1"/>
    </source>
</evidence>
<gene>
    <name evidence="2" type="ORF">MNBD_GAMMA15-2321</name>
</gene>
<dbReference type="SUPFAM" id="SSF51703">
    <property type="entry name" value="Cobalamin (vitamin B12)-dependent enzymes"/>
    <property type="match status" value="1"/>
</dbReference>
<dbReference type="EC" id="4.2.1.28" evidence="2"/>
<organism evidence="2">
    <name type="scientific">hydrothermal vent metagenome</name>
    <dbReference type="NCBI Taxonomy" id="652676"/>
    <lineage>
        <taxon>unclassified sequences</taxon>
        <taxon>metagenomes</taxon>
        <taxon>ecological metagenomes</taxon>
    </lineage>
</organism>
<proteinExistence type="predicted"/>
<sequence length="367" mass="39681">MDQPTPQKPNRWRRFSQWDERPLRLDNFAVDDPENGFSAMNGANDPQPGIEVEDGRIVVMDGVAVADFDMIDMFIARHHLNVDTVVETMGLPAAEIARMLVDMNVPRTELVKLAHGLTPARLAEVVAQLTAMELSFAYSKMRARKTPGNQGHVTNAKDDPLQLVADAATAVAFGFDEIETTMRVSRNAWSNALACCVGAAVGRWGTLFQCSSEEAEELQIGMAGFSSYAETVSVYGTEKAFIDGDDTPWSKAFLTSAYASRGIKMRCTSGAGAELLMGFHEKKSLLYLEARCLCMQRAMGAQGTQNGGIDGAPLAASIAGGVRELMAENLLAVWLDLECASGNDARSSESEIRIGAKILPYLISGSD</sequence>
<dbReference type="GO" id="GO:0050215">
    <property type="term" value="F:propanediol dehydratase activity"/>
    <property type="evidence" value="ECO:0007669"/>
    <property type="project" value="UniProtKB-EC"/>
</dbReference>
<accession>A0A3B0XZP7</accession>
<keyword evidence="2" id="KW-0456">Lyase</keyword>
<feature type="domain" description="Diol/glycerol dehydratase large subunit" evidence="1">
    <location>
        <begin position="11"/>
        <end position="367"/>
    </location>
</feature>
<dbReference type="AlphaFoldDB" id="A0A3B0XZP7"/>
<dbReference type="InterPro" id="IPR016176">
    <property type="entry name" value="Cbl-dep_enz_cat"/>
</dbReference>
<dbReference type="InterPro" id="IPR036999">
    <property type="entry name" value="Diol/glycerol_deHase_lsu_sf"/>
</dbReference>
<reference evidence="2" key="1">
    <citation type="submission" date="2018-06" db="EMBL/GenBank/DDBJ databases">
        <authorList>
            <person name="Zhirakovskaya E."/>
        </authorList>
    </citation>
    <scope>NUCLEOTIDE SEQUENCE</scope>
</reference>
<dbReference type="EMBL" id="UOFN01000025">
    <property type="protein sequence ID" value="VAW73848.1"/>
    <property type="molecule type" value="Genomic_DNA"/>
</dbReference>
<dbReference type="Pfam" id="PF02286">
    <property type="entry name" value="Dehydratase_LU"/>
    <property type="match status" value="1"/>
</dbReference>
<dbReference type="InterPro" id="IPR003206">
    <property type="entry name" value="Diol/glycerol_deHydtase_lsu"/>
</dbReference>
<name>A0A3B0XZP7_9ZZZZ</name>
<feature type="non-terminal residue" evidence="2">
    <location>
        <position position="367"/>
    </location>
</feature>
<dbReference type="GO" id="GO:0031419">
    <property type="term" value="F:cobalamin binding"/>
    <property type="evidence" value="ECO:0007669"/>
    <property type="project" value="InterPro"/>
</dbReference>
<protein>
    <submittedName>
        <fullName evidence="2">Propanediol dehydratase large subunit</fullName>
        <ecNumber evidence="2">4.2.1.28</ecNumber>
    </submittedName>
</protein>
<dbReference type="Gene3D" id="3.20.20.350">
    <property type="entry name" value="Diol/glycerol dehydratase, large subunit"/>
    <property type="match status" value="1"/>
</dbReference>
<evidence type="ECO:0000259" key="1">
    <source>
        <dbReference type="Pfam" id="PF02286"/>
    </source>
</evidence>